<keyword evidence="18" id="KW-0132">Cell division</keyword>
<evidence type="ECO:0000256" key="16">
    <source>
        <dbReference type="ARBA" id="ARBA00049966"/>
    </source>
</evidence>
<evidence type="ECO:0000256" key="10">
    <source>
        <dbReference type="ARBA" id="ARBA00033270"/>
    </source>
</evidence>
<feature type="transmembrane region" description="Helical" evidence="17">
    <location>
        <begin position="321"/>
        <end position="342"/>
    </location>
</feature>
<dbReference type="GO" id="GO:0008955">
    <property type="term" value="F:peptidoglycan glycosyltransferase activity"/>
    <property type="evidence" value="ECO:0007669"/>
    <property type="project" value="UniProtKB-EC"/>
</dbReference>
<evidence type="ECO:0000256" key="9">
    <source>
        <dbReference type="ARBA" id="ARBA00032370"/>
    </source>
</evidence>
<comment type="catalytic activity">
    <reaction evidence="15">
        <text>[GlcNAc-(1-&gt;4)-Mur2Ac(oyl-L-Ala-gamma-D-Glu-L-Lys-D-Ala-D-Ala)](n)-di-trans,octa-cis-undecaprenyl diphosphate + beta-D-GlcNAc-(1-&gt;4)-Mur2Ac(oyl-L-Ala-gamma-D-Glu-L-Lys-D-Ala-D-Ala)-di-trans,octa-cis-undecaprenyl diphosphate = [GlcNAc-(1-&gt;4)-Mur2Ac(oyl-L-Ala-gamma-D-Glu-L-Lys-D-Ala-D-Ala)](n+1)-di-trans,octa-cis-undecaprenyl diphosphate + di-trans,octa-cis-undecaprenyl diphosphate + H(+)</text>
        <dbReference type="Rhea" id="RHEA:23708"/>
        <dbReference type="Rhea" id="RHEA-COMP:9602"/>
        <dbReference type="Rhea" id="RHEA-COMP:9603"/>
        <dbReference type="ChEBI" id="CHEBI:15378"/>
        <dbReference type="ChEBI" id="CHEBI:58405"/>
        <dbReference type="ChEBI" id="CHEBI:60033"/>
        <dbReference type="ChEBI" id="CHEBI:78435"/>
        <dbReference type="EC" id="2.4.99.28"/>
    </reaction>
</comment>
<evidence type="ECO:0000256" key="13">
    <source>
        <dbReference type="ARBA" id="ARBA00041418"/>
    </source>
</evidence>
<evidence type="ECO:0000256" key="1">
    <source>
        <dbReference type="ARBA" id="ARBA00004141"/>
    </source>
</evidence>
<dbReference type="GO" id="GO:0008360">
    <property type="term" value="P:regulation of cell shape"/>
    <property type="evidence" value="ECO:0007669"/>
    <property type="project" value="UniProtKB-KW"/>
</dbReference>
<evidence type="ECO:0000256" key="14">
    <source>
        <dbReference type="ARBA" id="ARBA00044770"/>
    </source>
</evidence>
<feature type="transmembrane region" description="Helical" evidence="17">
    <location>
        <begin position="79"/>
        <end position="99"/>
    </location>
</feature>
<dbReference type="InterPro" id="IPR001182">
    <property type="entry name" value="FtsW/RodA"/>
</dbReference>
<dbReference type="AlphaFoldDB" id="A0A0R2FA56"/>
<evidence type="ECO:0000256" key="4">
    <source>
        <dbReference type="ARBA" id="ARBA00022692"/>
    </source>
</evidence>
<keyword evidence="2" id="KW-0328">Glycosyltransferase</keyword>
<comment type="caution">
    <text evidence="18">The sequence shown here is derived from an EMBL/GenBank/DDBJ whole genome shotgun (WGS) entry which is preliminary data.</text>
</comment>
<keyword evidence="18" id="KW-0131">Cell cycle</keyword>
<feature type="transmembrane region" description="Helical" evidence="17">
    <location>
        <begin position="12"/>
        <end position="35"/>
    </location>
</feature>
<feature type="transmembrane region" description="Helical" evidence="17">
    <location>
        <begin position="279"/>
        <end position="309"/>
    </location>
</feature>
<evidence type="ECO:0000256" key="7">
    <source>
        <dbReference type="ARBA" id="ARBA00022989"/>
    </source>
</evidence>
<dbReference type="Proteomes" id="UP000050865">
    <property type="component" value="Unassembled WGS sequence"/>
</dbReference>
<dbReference type="PROSITE" id="PS00428">
    <property type="entry name" value="FTSW_RODA_SPOVE"/>
    <property type="match status" value="1"/>
</dbReference>
<keyword evidence="4 17" id="KW-0812">Transmembrane</keyword>
<dbReference type="PATRIC" id="fig|1423730.4.peg.2228"/>
<dbReference type="EC" id="2.4.99.28" evidence="14"/>
<evidence type="ECO:0000256" key="3">
    <source>
        <dbReference type="ARBA" id="ARBA00022679"/>
    </source>
</evidence>
<feature type="transmembrane region" description="Helical" evidence="17">
    <location>
        <begin position="111"/>
        <end position="131"/>
    </location>
</feature>
<keyword evidence="7 17" id="KW-1133">Transmembrane helix</keyword>
<organism evidence="18 19">
    <name type="scientific">Lacticaseibacillus camelliae DSM 22697 = JCM 13995</name>
    <dbReference type="NCBI Taxonomy" id="1423730"/>
    <lineage>
        <taxon>Bacteria</taxon>
        <taxon>Bacillati</taxon>
        <taxon>Bacillota</taxon>
        <taxon>Bacilli</taxon>
        <taxon>Lactobacillales</taxon>
        <taxon>Lactobacillaceae</taxon>
        <taxon>Lacticaseibacillus</taxon>
    </lineage>
</organism>
<dbReference type="PANTHER" id="PTHR30474">
    <property type="entry name" value="CELL CYCLE PROTEIN"/>
    <property type="match status" value="1"/>
</dbReference>
<dbReference type="InterPro" id="IPR018365">
    <property type="entry name" value="Cell_cycle_FtsW-rel_CS"/>
</dbReference>
<keyword evidence="19" id="KW-1185">Reference proteome</keyword>
<name>A0A0R2FA56_9LACO</name>
<evidence type="ECO:0000256" key="8">
    <source>
        <dbReference type="ARBA" id="ARBA00023136"/>
    </source>
</evidence>
<feature type="transmembrane region" description="Helical" evidence="17">
    <location>
        <begin position="143"/>
        <end position="164"/>
    </location>
</feature>
<dbReference type="GO" id="GO:0009252">
    <property type="term" value="P:peptidoglycan biosynthetic process"/>
    <property type="evidence" value="ECO:0007669"/>
    <property type="project" value="UniProtKB-KW"/>
</dbReference>
<keyword evidence="5" id="KW-0133">Cell shape</keyword>
<evidence type="ECO:0000256" key="11">
    <source>
        <dbReference type="ARBA" id="ARBA00038053"/>
    </source>
</evidence>
<comment type="similarity">
    <text evidence="11">Belongs to the SEDS family. FtsW subfamily.</text>
</comment>
<dbReference type="GO" id="GO:0032153">
    <property type="term" value="C:cell division site"/>
    <property type="evidence" value="ECO:0007669"/>
    <property type="project" value="TreeGrafter"/>
</dbReference>
<dbReference type="Pfam" id="PF01098">
    <property type="entry name" value="FTSW_RODA_SPOVE"/>
    <property type="match status" value="1"/>
</dbReference>
<evidence type="ECO:0000313" key="19">
    <source>
        <dbReference type="Proteomes" id="UP000050865"/>
    </source>
</evidence>
<comment type="subcellular location">
    <subcellularLocation>
        <location evidence="1">Membrane</location>
        <topology evidence="1">Multi-pass membrane protein</topology>
    </subcellularLocation>
</comment>
<evidence type="ECO:0000256" key="17">
    <source>
        <dbReference type="SAM" id="Phobius"/>
    </source>
</evidence>
<dbReference type="PANTHER" id="PTHR30474:SF2">
    <property type="entry name" value="PEPTIDOGLYCAN GLYCOSYLTRANSFERASE FTSW-RELATED"/>
    <property type="match status" value="1"/>
</dbReference>
<evidence type="ECO:0000313" key="18">
    <source>
        <dbReference type="EMBL" id="KRN21684.1"/>
    </source>
</evidence>
<dbReference type="STRING" id="1423730.FC75_GL002145"/>
<evidence type="ECO:0000256" key="15">
    <source>
        <dbReference type="ARBA" id="ARBA00049902"/>
    </source>
</evidence>
<dbReference type="GO" id="GO:0051301">
    <property type="term" value="P:cell division"/>
    <property type="evidence" value="ECO:0007669"/>
    <property type="project" value="UniProtKB-KW"/>
</dbReference>
<gene>
    <name evidence="18" type="ORF">FC75_GL002145</name>
</gene>
<feature type="transmembrane region" description="Helical" evidence="17">
    <location>
        <begin position="194"/>
        <end position="211"/>
    </location>
</feature>
<dbReference type="GO" id="GO:0005886">
    <property type="term" value="C:plasma membrane"/>
    <property type="evidence" value="ECO:0007669"/>
    <property type="project" value="TreeGrafter"/>
</dbReference>
<feature type="transmembrane region" description="Helical" evidence="17">
    <location>
        <begin position="354"/>
        <end position="373"/>
    </location>
</feature>
<keyword evidence="8 17" id="KW-0472">Membrane</keyword>
<protein>
    <recommendedName>
        <fullName evidence="12">Probable peptidoglycan glycosyltransferase FtsW</fullName>
        <ecNumber evidence="14">2.4.99.28</ecNumber>
    </recommendedName>
    <alternativeName>
        <fullName evidence="13">Cell division protein FtsW</fullName>
    </alternativeName>
    <alternativeName>
        <fullName evidence="10">Cell wall polymerase</fullName>
    </alternativeName>
    <alternativeName>
        <fullName evidence="9">Peptidoglycan polymerase</fullName>
    </alternativeName>
</protein>
<proteinExistence type="inferred from homology"/>
<evidence type="ECO:0000256" key="6">
    <source>
        <dbReference type="ARBA" id="ARBA00022984"/>
    </source>
</evidence>
<feature type="transmembrane region" description="Helical" evidence="17">
    <location>
        <begin position="47"/>
        <end position="67"/>
    </location>
</feature>
<dbReference type="EMBL" id="AYZJ01000042">
    <property type="protein sequence ID" value="KRN21684.1"/>
    <property type="molecule type" value="Genomic_DNA"/>
</dbReference>
<keyword evidence="6" id="KW-0573">Peptidoglycan synthesis</keyword>
<evidence type="ECO:0000256" key="5">
    <source>
        <dbReference type="ARBA" id="ARBA00022960"/>
    </source>
</evidence>
<evidence type="ECO:0000256" key="12">
    <source>
        <dbReference type="ARBA" id="ARBA00041185"/>
    </source>
</evidence>
<sequence>MLKKLHYLDYKLLVPYLVLCATGVVMVYSASAYWIQTQYRWADNAVMIKQLAFVIAGLVLALFFFYFKLSLFRKPKFQAALWLILFASLFYLLVVGRSVNGAAAWIPVGPINVQPTEFAKLIVIFYLAYMFSQRQDNMRRPDFSLKELVKPLFLVGMGIFLVLIEPDTGGAIIITGITLIMLCASGISLRWGTGFFAGLVVLVGGLYYVFANVKLPHWLTKHYQIQRLTAAIHPFQESKTVGNQVVNSLLAINHGGLFGVGLGNGTQKLGYLPEPYTDFILAVIAEELGLVGAAIVIGLIYYLIAHIYLIGIRSKNAYRSLISYGIGTLMLIQTTFNVGAVTGLLPVTGVTLPFISYGGSSMLVLSIAMGVMLNISAMEKQALVGKPAGKRVK</sequence>
<reference evidence="18 19" key="1">
    <citation type="journal article" date="2015" name="Genome Announc.">
        <title>Expanding the biotechnology potential of lactobacilli through comparative genomics of 213 strains and associated genera.</title>
        <authorList>
            <person name="Sun Z."/>
            <person name="Harris H.M."/>
            <person name="McCann A."/>
            <person name="Guo C."/>
            <person name="Argimon S."/>
            <person name="Zhang W."/>
            <person name="Yang X."/>
            <person name="Jeffery I.B."/>
            <person name="Cooney J.C."/>
            <person name="Kagawa T.F."/>
            <person name="Liu W."/>
            <person name="Song Y."/>
            <person name="Salvetti E."/>
            <person name="Wrobel A."/>
            <person name="Rasinkangas P."/>
            <person name="Parkhill J."/>
            <person name="Rea M.C."/>
            <person name="O'Sullivan O."/>
            <person name="Ritari J."/>
            <person name="Douillard F.P."/>
            <person name="Paul Ross R."/>
            <person name="Yang R."/>
            <person name="Briner A.E."/>
            <person name="Felis G.E."/>
            <person name="de Vos W.M."/>
            <person name="Barrangou R."/>
            <person name="Klaenhammer T.R."/>
            <person name="Caufield P.W."/>
            <person name="Cui Y."/>
            <person name="Zhang H."/>
            <person name="O'Toole P.W."/>
        </authorList>
    </citation>
    <scope>NUCLEOTIDE SEQUENCE [LARGE SCALE GENOMIC DNA]</scope>
    <source>
        <strain evidence="18 19">DSM 22697</strain>
    </source>
</reference>
<keyword evidence="3" id="KW-0808">Transferase</keyword>
<comment type="function">
    <text evidence="16">Peptidoglycan polymerase that is essential for cell division.</text>
</comment>
<dbReference type="GO" id="GO:0015648">
    <property type="term" value="F:lipid-linked peptidoglycan transporter activity"/>
    <property type="evidence" value="ECO:0007669"/>
    <property type="project" value="TreeGrafter"/>
</dbReference>
<accession>A0A0R2FA56</accession>
<evidence type="ECO:0000256" key="2">
    <source>
        <dbReference type="ARBA" id="ARBA00022676"/>
    </source>
</evidence>